<keyword evidence="2" id="KW-0472">Membrane</keyword>
<dbReference type="PANTHER" id="PTHR23282">
    <property type="entry name" value="APICAL ENDOSOMAL GLYCOPROTEIN PRECURSOR"/>
    <property type="match status" value="1"/>
</dbReference>
<dbReference type="SUPFAM" id="SSF49899">
    <property type="entry name" value="Concanavalin A-like lectins/glucanases"/>
    <property type="match status" value="4"/>
</dbReference>
<keyword evidence="6" id="KW-1185">Reference proteome</keyword>
<evidence type="ECO:0000256" key="2">
    <source>
        <dbReference type="SAM" id="Phobius"/>
    </source>
</evidence>
<dbReference type="PROSITE" id="PS00108">
    <property type="entry name" value="PROTEIN_KINASE_ST"/>
    <property type="match status" value="1"/>
</dbReference>
<feature type="domain" description="MAM" evidence="4">
    <location>
        <begin position="663"/>
        <end position="829"/>
    </location>
</feature>
<feature type="non-terminal residue" evidence="5">
    <location>
        <position position="1"/>
    </location>
</feature>
<feature type="domain" description="MAM" evidence="4">
    <location>
        <begin position="839"/>
        <end position="1017"/>
    </location>
</feature>
<dbReference type="CDD" id="cd06263">
    <property type="entry name" value="MAM"/>
    <property type="match status" value="3"/>
</dbReference>
<dbReference type="InterPro" id="IPR011009">
    <property type="entry name" value="Kinase-like_dom_sf"/>
</dbReference>
<feature type="domain" description="MAM" evidence="4">
    <location>
        <begin position="454"/>
        <end position="663"/>
    </location>
</feature>
<organism evidence="5 6">
    <name type="scientific">Pseudoatta argentina</name>
    <dbReference type="NCBI Taxonomy" id="621737"/>
    <lineage>
        <taxon>Eukaryota</taxon>
        <taxon>Metazoa</taxon>
        <taxon>Ecdysozoa</taxon>
        <taxon>Arthropoda</taxon>
        <taxon>Hexapoda</taxon>
        <taxon>Insecta</taxon>
        <taxon>Pterygota</taxon>
        <taxon>Neoptera</taxon>
        <taxon>Endopterygota</taxon>
        <taxon>Hymenoptera</taxon>
        <taxon>Apocrita</taxon>
        <taxon>Aculeata</taxon>
        <taxon>Formicoidea</taxon>
        <taxon>Formicidae</taxon>
        <taxon>Myrmicinae</taxon>
        <taxon>Pseudoatta</taxon>
    </lineage>
</organism>
<keyword evidence="2" id="KW-0812">Transmembrane</keyword>
<dbReference type="Pfam" id="PF00069">
    <property type="entry name" value="Pkinase"/>
    <property type="match status" value="1"/>
</dbReference>
<accession>A0A836F5I7</accession>
<proteinExistence type="predicted"/>
<gene>
    <name evidence="5" type="primary">Mlrp1</name>
    <name evidence="5" type="ORF">G6Z78_0001057</name>
</gene>
<dbReference type="PROSITE" id="PS50060">
    <property type="entry name" value="MAM_2"/>
    <property type="match status" value="4"/>
</dbReference>
<sequence length="1213" mass="135873">MDVHIDDYTFESILGKGTFGYIIVEFIFYRIMCIFRTVYLVKRKKDSKPFVIKAQDLNAVNHSPSERTLGEIRCLQKLRHPNIVFYYGAWKNNNYSYILLEYAIRCTLKDLLEKREIPLKEEDALYLFSQVTLGVHHIHSNKILHRDLKPENIMLTGSRGDIVKIGDFGLSKNIQEDAITCHAGSYYYMAPEVLSVQPYELKCDIWSMGVILYEMVTKKFPFPATSLVEITKLVHNNPPEPLPQWMSASVVNLISKMLRKNSLCRPRTDQLVLCPFLVPYIIRVYLNLGRGINLAEQEHDSFRSYMWWILLLSCWSYPSWSMTWYPPATLKAMHGEQIDLVDANSTSPIWTRNTANNGVSIDGPESVDLIDSGQSPINSVDRDREPLDKVERIKPRQWPGKPDILPTRSTAPFTTERSLPPRSPQPTTLAQRDPSTQRFPTITAPPPTVTVEEVFCDFGPSPSMPLCEWQNGNGALDWTSGTGMGTNWLGGPSSDASGSMEGGYAFLETSQIPSKDVKFKSSGGLLHSPQLGSTGVSGTCFMFKYTMDGLSIAGLRVLLHVGTDAFSFKKEQPDVTEELPVENITVSCEPANLPEIIDERVMWHAQYYTLGAWQQAQILYTYPELHSIIIEGVPVESTDPSRLYRGYIAIDDIDLQSGTSCVGFCNFAAGFCDWNNDAEDDFDWTISRGSANPTTGPAMDSSSDRATAGGYAFIDSGFPRRPGDTAKLLSSSFPATMLDAPMCMHFWFHMFGTGIGYLKLFLRHFRSSDTQLQEIWGLSGNAGNAWFMSQVTISSLDDYQLVFEASVGITGMGDIAIDDISYGPGACPVSPQVAAPTSRDCTFEIDECEWINSRDPDRVEWERVSTQVLGPRNQRKPYSSGHTVNRRNEYFLGLGRLRGGPRSSGGGTAQLVSRQMKASEEPLCITFWYFMFEPFIDSTGPSLGVLRLYMQTEGDSSKTKPIWQLYNNQGPTWNYAQANINQNTNFNIIFEGTWGPNRATGSIGIDDISFYTGNCSVKPTSAVVRPEDCSFEKDLCGWENITISDNDRAVMWQRAFQTHRPAQLLDRTFGAPGDFVFFDIFTTNKESMKVQLQSPIINASPDEEFVCFTFWFAAFGVEESTTLRVIKMPTEETEGESEGEQEQPLWSLTAKGLNNPRPVWMAAQVAIEARTPYRLILEGSASNGGFAVDDIKFQPLSCAIRPPSAQPIQSETQ</sequence>
<dbReference type="PANTHER" id="PTHR23282:SF101">
    <property type="entry name" value="MAM DOMAIN-CONTAINING PROTEIN"/>
    <property type="match status" value="1"/>
</dbReference>
<dbReference type="Proteomes" id="UP000668214">
    <property type="component" value="Unassembled WGS sequence"/>
</dbReference>
<feature type="non-terminal residue" evidence="5">
    <location>
        <position position="1213"/>
    </location>
</feature>
<dbReference type="SMART" id="SM00220">
    <property type="entry name" value="S_TKc"/>
    <property type="match status" value="1"/>
</dbReference>
<dbReference type="AlphaFoldDB" id="A0A836F5I7"/>
<dbReference type="SMART" id="SM00137">
    <property type="entry name" value="MAM"/>
    <property type="match status" value="3"/>
</dbReference>
<feature type="domain" description="MAM" evidence="4">
    <location>
        <begin position="1027"/>
        <end position="1200"/>
    </location>
</feature>
<reference evidence="5" key="1">
    <citation type="submission" date="2020-02" db="EMBL/GenBank/DDBJ databases">
        <title>Relaxed selection underlies rapid genomic changes in the transitions from sociality to social parasitism in ants.</title>
        <authorList>
            <person name="Bi X."/>
        </authorList>
    </citation>
    <scope>NUCLEOTIDE SEQUENCE</scope>
    <source>
        <strain evidence="5">BGI-DK2014c</strain>
        <tissue evidence="5">Whole body</tissue>
    </source>
</reference>
<dbReference type="EMBL" id="JAANIA010001953">
    <property type="protein sequence ID" value="KAG5318249.1"/>
    <property type="molecule type" value="Genomic_DNA"/>
</dbReference>
<protein>
    <submittedName>
        <fullName evidence="5">MLRP1 protein</fullName>
    </submittedName>
</protein>
<dbReference type="GO" id="GO:0016020">
    <property type="term" value="C:membrane"/>
    <property type="evidence" value="ECO:0007669"/>
    <property type="project" value="InterPro"/>
</dbReference>
<feature type="compositionally biased region" description="Polar residues" evidence="1">
    <location>
        <begin position="407"/>
        <end position="417"/>
    </location>
</feature>
<dbReference type="Gene3D" id="1.10.510.10">
    <property type="entry name" value="Transferase(Phosphotransferase) domain 1"/>
    <property type="match status" value="1"/>
</dbReference>
<dbReference type="InterPro" id="IPR000998">
    <property type="entry name" value="MAM_dom"/>
</dbReference>
<feature type="compositionally biased region" description="Polar residues" evidence="1">
    <location>
        <begin position="425"/>
        <end position="439"/>
    </location>
</feature>
<dbReference type="InterPro" id="IPR013320">
    <property type="entry name" value="ConA-like_dom_sf"/>
</dbReference>
<dbReference type="InterPro" id="IPR008271">
    <property type="entry name" value="Ser/Thr_kinase_AS"/>
</dbReference>
<evidence type="ECO:0000313" key="5">
    <source>
        <dbReference type="EMBL" id="KAG5318249.1"/>
    </source>
</evidence>
<evidence type="ECO:0000259" key="3">
    <source>
        <dbReference type="PROSITE" id="PS50011"/>
    </source>
</evidence>
<feature type="region of interest" description="Disordered" evidence="1">
    <location>
        <begin position="355"/>
        <end position="445"/>
    </location>
</feature>
<feature type="domain" description="Protein kinase" evidence="3">
    <location>
        <begin position="8"/>
        <end position="277"/>
    </location>
</feature>
<dbReference type="SUPFAM" id="SSF56112">
    <property type="entry name" value="Protein kinase-like (PK-like)"/>
    <property type="match status" value="1"/>
</dbReference>
<feature type="compositionally biased region" description="Basic and acidic residues" evidence="1">
    <location>
        <begin position="380"/>
        <end position="394"/>
    </location>
</feature>
<dbReference type="Gene3D" id="2.60.120.200">
    <property type="match status" value="4"/>
</dbReference>
<keyword evidence="2" id="KW-1133">Transmembrane helix</keyword>
<evidence type="ECO:0000259" key="4">
    <source>
        <dbReference type="PROSITE" id="PS50060"/>
    </source>
</evidence>
<evidence type="ECO:0000313" key="6">
    <source>
        <dbReference type="Proteomes" id="UP000668214"/>
    </source>
</evidence>
<dbReference type="InterPro" id="IPR000719">
    <property type="entry name" value="Prot_kinase_dom"/>
</dbReference>
<dbReference type="InterPro" id="IPR051560">
    <property type="entry name" value="MAM_domain-containing"/>
</dbReference>
<feature type="transmembrane region" description="Helical" evidence="2">
    <location>
        <begin position="20"/>
        <end position="41"/>
    </location>
</feature>
<name>A0A836F5I7_9HYME</name>
<dbReference type="GO" id="GO:0004672">
    <property type="term" value="F:protein kinase activity"/>
    <property type="evidence" value="ECO:0007669"/>
    <property type="project" value="InterPro"/>
</dbReference>
<comment type="caution">
    <text evidence="5">The sequence shown here is derived from an EMBL/GenBank/DDBJ whole genome shotgun (WGS) entry which is preliminary data.</text>
</comment>
<dbReference type="Pfam" id="PF00629">
    <property type="entry name" value="MAM"/>
    <property type="match status" value="4"/>
</dbReference>
<evidence type="ECO:0000256" key="1">
    <source>
        <dbReference type="SAM" id="MobiDB-lite"/>
    </source>
</evidence>
<dbReference type="GO" id="GO:0005524">
    <property type="term" value="F:ATP binding"/>
    <property type="evidence" value="ECO:0007669"/>
    <property type="project" value="InterPro"/>
</dbReference>
<dbReference type="PROSITE" id="PS50011">
    <property type="entry name" value="PROTEIN_KINASE_DOM"/>
    <property type="match status" value="1"/>
</dbReference>